<reference evidence="2" key="1">
    <citation type="submission" date="2020-09" db="EMBL/GenBank/DDBJ databases">
        <title>Genome sequence of Vibrio parahaemolyticus isolates.</title>
        <authorList>
            <person name="Hammerl J.A."/>
            <person name="Strauch E."/>
        </authorList>
    </citation>
    <scope>NUCLEOTIDE SEQUENCE</scope>
    <source>
        <strain evidence="2">17-VB00146</strain>
    </source>
</reference>
<feature type="transmembrane region" description="Helical" evidence="1">
    <location>
        <begin position="68"/>
        <end position="85"/>
    </location>
</feature>
<keyword evidence="1" id="KW-0472">Membrane</keyword>
<accession>A0A9Q3YP66</accession>
<dbReference type="Proteomes" id="UP000726777">
    <property type="component" value="Unassembled WGS sequence"/>
</dbReference>
<protein>
    <submittedName>
        <fullName evidence="2">Uncharacterized protein</fullName>
    </submittedName>
</protein>
<sequence>MTNQVDEGYLEWISVIIKFIFSWLILMPIAVIVTGKLLSKPINFGSDSKQVLKIPLKIFQIEANGGEVILGFACLIIILFLVAVIGGSDIYTLVKTNFGIDPGHFHSICFFSSLVSVIFSALLFIVHYLFTSVWKTSFVDDSKKYEATIEALAKRGKK</sequence>
<feature type="transmembrane region" description="Helical" evidence="1">
    <location>
        <begin position="12"/>
        <end position="33"/>
    </location>
</feature>
<dbReference type="RefSeq" id="WP_039536662.1">
    <property type="nucleotide sequence ID" value="NZ_JACVHL010000036.1"/>
</dbReference>
<evidence type="ECO:0000256" key="1">
    <source>
        <dbReference type="SAM" id="Phobius"/>
    </source>
</evidence>
<dbReference type="AlphaFoldDB" id="A0A9Q3YP66"/>
<gene>
    <name evidence="2" type="ORF">IB292_23690</name>
</gene>
<evidence type="ECO:0000313" key="3">
    <source>
        <dbReference type="Proteomes" id="UP000726777"/>
    </source>
</evidence>
<keyword evidence="1" id="KW-0812">Transmembrane</keyword>
<comment type="caution">
    <text evidence="2">The sequence shown here is derived from an EMBL/GenBank/DDBJ whole genome shotgun (WGS) entry which is preliminary data.</text>
</comment>
<dbReference type="EMBL" id="JACVHL010000036">
    <property type="protein sequence ID" value="MCC3808020.1"/>
    <property type="molecule type" value="Genomic_DNA"/>
</dbReference>
<organism evidence="2 3">
    <name type="scientific">Vibrio parahaemolyticus</name>
    <dbReference type="NCBI Taxonomy" id="670"/>
    <lineage>
        <taxon>Bacteria</taxon>
        <taxon>Pseudomonadati</taxon>
        <taxon>Pseudomonadota</taxon>
        <taxon>Gammaproteobacteria</taxon>
        <taxon>Vibrionales</taxon>
        <taxon>Vibrionaceae</taxon>
        <taxon>Vibrio</taxon>
    </lineage>
</organism>
<name>A0A9Q3YP66_VIBPH</name>
<keyword evidence="1" id="KW-1133">Transmembrane helix</keyword>
<evidence type="ECO:0000313" key="2">
    <source>
        <dbReference type="EMBL" id="MCC3808020.1"/>
    </source>
</evidence>
<feature type="transmembrane region" description="Helical" evidence="1">
    <location>
        <begin position="105"/>
        <end position="130"/>
    </location>
</feature>
<proteinExistence type="predicted"/>